<evidence type="ECO:0000313" key="3">
    <source>
        <dbReference type="Proteomes" id="UP000287651"/>
    </source>
</evidence>
<accession>A0A426XHE3</accession>
<dbReference type="AlphaFoldDB" id="A0A426XHE3"/>
<proteinExistence type="predicted"/>
<reference evidence="2 3" key="1">
    <citation type="journal article" date="2014" name="Agronomy (Basel)">
        <title>A Draft Genome Sequence for Ensete ventricosum, the Drought-Tolerant Tree Against Hunger.</title>
        <authorList>
            <person name="Harrison J."/>
            <person name="Moore K.A."/>
            <person name="Paszkiewicz K."/>
            <person name="Jones T."/>
            <person name="Grant M."/>
            <person name="Ambacheew D."/>
            <person name="Muzemil S."/>
            <person name="Studholme D.J."/>
        </authorList>
    </citation>
    <scope>NUCLEOTIDE SEQUENCE [LARGE SCALE GENOMIC DNA]</scope>
</reference>
<protein>
    <submittedName>
        <fullName evidence="2">Uncharacterized protein</fullName>
    </submittedName>
</protein>
<gene>
    <name evidence="2" type="ORF">B296_00032965</name>
</gene>
<evidence type="ECO:0000313" key="2">
    <source>
        <dbReference type="EMBL" id="RRT38908.1"/>
    </source>
</evidence>
<comment type="caution">
    <text evidence="2">The sequence shown here is derived from an EMBL/GenBank/DDBJ whole genome shotgun (WGS) entry which is preliminary data.</text>
</comment>
<dbReference type="Proteomes" id="UP000287651">
    <property type="component" value="Unassembled WGS sequence"/>
</dbReference>
<name>A0A426XHE3_ENSVE</name>
<evidence type="ECO:0000256" key="1">
    <source>
        <dbReference type="SAM" id="MobiDB-lite"/>
    </source>
</evidence>
<sequence length="152" mass="15614">MKPLARISPSSGSYEEEMGLRPCKGRQVVLIAPPTPLPLGMSPPLVVEPTSATNPASLVGAKVPRGLLPISPIGPLARGLDLVATSSGPSLKLVLEPPEEATYEQPTSPLLVLVVSPLRVEAPCVKPSDKESPPPPQPLAGVGPSGDSLDPT</sequence>
<feature type="region of interest" description="Disordered" evidence="1">
    <location>
        <begin position="124"/>
        <end position="152"/>
    </location>
</feature>
<organism evidence="2 3">
    <name type="scientific">Ensete ventricosum</name>
    <name type="common">Abyssinian banana</name>
    <name type="synonym">Musa ensete</name>
    <dbReference type="NCBI Taxonomy" id="4639"/>
    <lineage>
        <taxon>Eukaryota</taxon>
        <taxon>Viridiplantae</taxon>
        <taxon>Streptophyta</taxon>
        <taxon>Embryophyta</taxon>
        <taxon>Tracheophyta</taxon>
        <taxon>Spermatophyta</taxon>
        <taxon>Magnoliopsida</taxon>
        <taxon>Liliopsida</taxon>
        <taxon>Zingiberales</taxon>
        <taxon>Musaceae</taxon>
        <taxon>Ensete</taxon>
    </lineage>
</organism>
<dbReference type="EMBL" id="AMZH03020694">
    <property type="protein sequence ID" value="RRT38908.1"/>
    <property type="molecule type" value="Genomic_DNA"/>
</dbReference>